<accession>A0AAD7I130</accession>
<protein>
    <submittedName>
        <fullName evidence="2">Uncharacterized protein</fullName>
    </submittedName>
</protein>
<comment type="caution">
    <text evidence="2">The sequence shown here is derived from an EMBL/GenBank/DDBJ whole genome shotgun (WGS) entry which is preliminary data.</text>
</comment>
<name>A0AAD7I130_9AGAR</name>
<keyword evidence="3" id="KW-1185">Reference proteome</keyword>
<reference evidence="2" key="1">
    <citation type="submission" date="2023-03" db="EMBL/GenBank/DDBJ databases">
        <title>Massive genome expansion in bonnet fungi (Mycena s.s.) driven by repeated elements and novel gene families across ecological guilds.</title>
        <authorList>
            <consortium name="Lawrence Berkeley National Laboratory"/>
            <person name="Harder C.B."/>
            <person name="Miyauchi S."/>
            <person name="Viragh M."/>
            <person name="Kuo A."/>
            <person name="Thoen E."/>
            <person name="Andreopoulos B."/>
            <person name="Lu D."/>
            <person name="Skrede I."/>
            <person name="Drula E."/>
            <person name="Henrissat B."/>
            <person name="Morin E."/>
            <person name="Kohler A."/>
            <person name="Barry K."/>
            <person name="LaButti K."/>
            <person name="Morin E."/>
            <person name="Salamov A."/>
            <person name="Lipzen A."/>
            <person name="Mereny Z."/>
            <person name="Hegedus B."/>
            <person name="Baldrian P."/>
            <person name="Stursova M."/>
            <person name="Weitz H."/>
            <person name="Taylor A."/>
            <person name="Grigoriev I.V."/>
            <person name="Nagy L.G."/>
            <person name="Martin F."/>
            <person name="Kauserud H."/>
        </authorList>
    </citation>
    <scope>NUCLEOTIDE SEQUENCE</scope>
    <source>
        <strain evidence="2">CBHHK182m</strain>
    </source>
</reference>
<proteinExistence type="predicted"/>
<gene>
    <name evidence="2" type="ORF">B0H16DRAFT_1580559</name>
</gene>
<feature type="transmembrane region" description="Helical" evidence="1">
    <location>
        <begin position="233"/>
        <end position="252"/>
    </location>
</feature>
<dbReference type="AlphaFoldDB" id="A0AAD7I130"/>
<dbReference type="EMBL" id="JARKIB010000143">
    <property type="protein sequence ID" value="KAJ7732638.1"/>
    <property type="molecule type" value="Genomic_DNA"/>
</dbReference>
<evidence type="ECO:0000313" key="3">
    <source>
        <dbReference type="Proteomes" id="UP001215598"/>
    </source>
</evidence>
<evidence type="ECO:0000256" key="1">
    <source>
        <dbReference type="SAM" id="Phobius"/>
    </source>
</evidence>
<keyword evidence="1" id="KW-0472">Membrane</keyword>
<feature type="transmembrane region" description="Helical" evidence="1">
    <location>
        <begin position="50"/>
        <end position="73"/>
    </location>
</feature>
<dbReference type="Proteomes" id="UP001215598">
    <property type="component" value="Unassembled WGS sequence"/>
</dbReference>
<organism evidence="2 3">
    <name type="scientific">Mycena metata</name>
    <dbReference type="NCBI Taxonomy" id="1033252"/>
    <lineage>
        <taxon>Eukaryota</taxon>
        <taxon>Fungi</taxon>
        <taxon>Dikarya</taxon>
        <taxon>Basidiomycota</taxon>
        <taxon>Agaricomycotina</taxon>
        <taxon>Agaricomycetes</taxon>
        <taxon>Agaricomycetidae</taxon>
        <taxon>Agaricales</taxon>
        <taxon>Marasmiineae</taxon>
        <taxon>Mycenaceae</taxon>
        <taxon>Mycena</taxon>
    </lineage>
</organism>
<feature type="transmembrane region" description="Helical" evidence="1">
    <location>
        <begin position="167"/>
        <end position="186"/>
    </location>
</feature>
<keyword evidence="1" id="KW-0812">Transmembrane</keyword>
<evidence type="ECO:0000313" key="2">
    <source>
        <dbReference type="EMBL" id="KAJ7732638.1"/>
    </source>
</evidence>
<sequence>MSLLLAVNMVTVVLESSLYGLFLVCASTTLYLRFSRHTAPKDSSWPRNPVVVFTVAIFTACSVHWILTVIRFFDAFLGSVDTYQFYSDESKGTQVAKRLLTAISVLIGDAAIIHRLWLIRGQSFLVIIIPSLCWLSIFAGGCVIAYLYSWPSTTHMVAAAEWVKVNWALTLATNVYCTGLVIWNIRNRNRAVKELGEGVLVPVLVILLESAAAWTAWALFFAVTSDIGSPLQFIGTDLSPVIVGLVNMAIYLRVELECTRPDPTGLPMTSSTSIFALTTSRPSMSNSK</sequence>
<keyword evidence="1" id="KW-1133">Transmembrane helix</keyword>
<feature type="transmembrane region" description="Helical" evidence="1">
    <location>
        <begin position="6"/>
        <end position="30"/>
    </location>
</feature>
<feature type="transmembrane region" description="Helical" evidence="1">
    <location>
        <begin position="99"/>
        <end position="117"/>
    </location>
</feature>
<feature type="transmembrane region" description="Helical" evidence="1">
    <location>
        <begin position="198"/>
        <end position="221"/>
    </location>
</feature>
<feature type="transmembrane region" description="Helical" evidence="1">
    <location>
        <begin position="124"/>
        <end position="147"/>
    </location>
</feature>